<feature type="domain" description="Nucleoporin POM152 ninth Ig-like" evidence="7">
    <location>
        <begin position="1079"/>
        <end position="1159"/>
    </location>
</feature>
<evidence type="ECO:0008006" key="10">
    <source>
        <dbReference type="Google" id="ProtNLM"/>
    </source>
</evidence>
<evidence type="ECO:0000313" key="8">
    <source>
        <dbReference type="EMBL" id="KAK5049321.1"/>
    </source>
</evidence>
<evidence type="ECO:0000259" key="5">
    <source>
        <dbReference type="Pfam" id="PF24312"/>
    </source>
</evidence>
<evidence type="ECO:0000256" key="1">
    <source>
        <dbReference type="SAM" id="MobiDB-lite"/>
    </source>
</evidence>
<dbReference type="Pfam" id="PF24097">
    <property type="entry name" value="TMD_POM152"/>
    <property type="match status" value="1"/>
</dbReference>
<feature type="domain" description="Nucleoporin POM152 immunoglobulin-like" evidence="3">
    <location>
        <begin position="882"/>
        <end position="961"/>
    </location>
</feature>
<evidence type="ECO:0000259" key="3">
    <source>
        <dbReference type="Pfam" id="PF23664"/>
    </source>
</evidence>
<dbReference type="InterPro" id="IPR056542">
    <property type="entry name" value="Ig-like_POM152_1st"/>
</dbReference>
<dbReference type="Pfam" id="PF24519">
    <property type="entry name" value="Ig-like_Pom152_1"/>
    <property type="match status" value="1"/>
</dbReference>
<dbReference type="InterPro" id="IPR056543">
    <property type="entry name" value="Ig-like_POM152_9th"/>
</dbReference>
<feature type="domain" description="Nucleoporin POM152 immunoglobulin-like" evidence="3">
    <location>
        <begin position="556"/>
        <end position="658"/>
    </location>
</feature>
<dbReference type="GO" id="GO:0006999">
    <property type="term" value="P:nuclear pore organization"/>
    <property type="evidence" value="ECO:0007669"/>
    <property type="project" value="TreeGrafter"/>
</dbReference>
<feature type="compositionally biased region" description="Polar residues" evidence="1">
    <location>
        <begin position="11"/>
        <end position="34"/>
    </location>
</feature>
<gene>
    <name evidence="8" type="ORF">LTR84_004250</name>
</gene>
<dbReference type="AlphaFoldDB" id="A0AAV9N487"/>
<keyword evidence="2" id="KW-1133">Transmembrane helix</keyword>
<dbReference type="InterPro" id="IPR037701">
    <property type="entry name" value="Pom152"/>
</dbReference>
<proteinExistence type="predicted"/>
<feature type="compositionally biased region" description="Polar residues" evidence="1">
    <location>
        <begin position="46"/>
        <end position="55"/>
    </location>
</feature>
<dbReference type="GeneID" id="89972428"/>
<organism evidence="8 9">
    <name type="scientific">Exophiala bonariae</name>
    <dbReference type="NCBI Taxonomy" id="1690606"/>
    <lineage>
        <taxon>Eukaryota</taxon>
        <taxon>Fungi</taxon>
        <taxon>Dikarya</taxon>
        <taxon>Ascomycota</taxon>
        <taxon>Pezizomycotina</taxon>
        <taxon>Eurotiomycetes</taxon>
        <taxon>Chaetothyriomycetidae</taxon>
        <taxon>Chaetothyriales</taxon>
        <taxon>Herpotrichiellaceae</taxon>
        <taxon>Exophiala</taxon>
    </lineage>
</organism>
<dbReference type="Pfam" id="PF23664">
    <property type="entry name" value="Ig_Pom152"/>
    <property type="match status" value="2"/>
</dbReference>
<feature type="domain" description="Nucleoporin POM152 N-terminal transmembrane" evidence="4">
    <location>
        <begin position="70"/>
        <end position="154"/>
    </location>
</feature>
<dbReference type="Pfam" id="PF24312">
    <property type="entry name" value="Ig-like_POM152"/>
    <property type="match status" value="3"/>
</dbReference>
<dbReference type="InterPro" id="IPR056540">
    <property type="entry name" value="TMD_POM152"/>
</dbReference>
<dbReference type="GO" id="GO:0006606">
    <property type="term" value="P:protein import into nucleus"/>
    <property type="evidence" value="ECO:0007669"/>
    <property type="project" value="TreeGrafter"/>
</dbReference>
<dbReference type="EMBL" id="JAVRRD010000019">
    <property type="protein sequence ID" value="KAK5049321.1"/>
    <property type="molecule type" value="Genomic_DNA"/>
</dbReference>
<reference evidence="8 9" key="1">
    <citation type="submission" date="2023-08" db="EMBL/GenBank/DDBJ databases">
        <title>Black Yeasts Isolated from many extreme environments.</title>
        <authorList>
            <person name="Coleine C."/>
            <person name="Stajich J.E."/>
            <person name="Selbmann L."/>
        </authorList>
    </citation>
    <scope>NUCLEOTIDE SEQUENCE [LARGE SCALE GENOMIC DNA]</scope>
    <source>
        <strain evidence="8 9">CCFEE 5792</strain>
    </source>
</reference>
<keyword evidence="9" id="KW-1185">Reference proteome</keyword>
<feature type="domain" description="Nucleoporin POM152 first Ig-like" evidence="6">
    <location>
        <begin position="206"/>
        <end position="314"/>
    </location>
</feature>
<feature type="compositionally biased region" description="Low complexity" evidence="1">
    <location>
        <begin position="1066"/>
        <end position="1081"/>
    </location>
</feature>
<feature type="region of interest" description="Disordered" evidence="1">
    <location>
        <begin position="1059"/>
        <end position="1081"/>
    </location>
</feature>
<evidence type="ECO:0000256" key="2">
    <source>
        <dbReference type="SAM" id="Phobius"/>
    </source>
</evidence>
<feature type="transmembrane region" description="Helical" evidence="2">
    <location>
        <begin position="130"/>
        <end position="151"/>
    </location>
</feature>
<dbReference type="Proteomes" id="UP001358417">
    <property type="component" value="Unassembled WGS sequence"/>
</dbReference>
<evidence type="ECO:0000313" key="9">
    <source>
        <dbReference type="Proteomes" id="UP001358417"/>
    </source>
</evidence>
<dbReference type="GO" id="GO:0017056">
    <property type="term" value="F:structural constituent of nuclear pore"/>
    <property type="evidence" value="ECO:0007669"/>
    <property type="project" value="InterPro"/>
</dbReference>
<dbReference type="PANTHER" id="PTHR28206:SF1">
    <property type="entry name" value="NUCLEOPORIN POM152"/>
    <property type="match status" value="1"/>
</dbReference>
<dbReference type="PANTHER" id="PTHR28206">
    <property type="entry name" value="NUCLEOPORIN POM152"/>
    <property type="match status" value="1"/>
</dbReference>
<dbReference type="InterPro" id="IPR056544">
    <property type="entry name" value="Ig_POM152"/>
</dbReference>
<accession>A0AAV9N487</accession>
<feature type="compositionally biased region" description="Low complexity" evidence="1">
    <location>
        <begin position="35"/>
        <end position="45"/>
    </location>
</feature>
<evidence type="ECO:0000259" key="7">
    <source>
        <dbReference type="Pfam" id="PF24527"/>
    </source>
</evidence>
<evidence type="ECO:0000259" key="4">
    <source>
        <dbReference type="Pfam" id="PF24097"/>
    </source>
</evidence>
<protein>
    <recommendedName>
        <fullName evidence="10">Ig-like domain-containing protein</fullName>
    </recommendedName>
</protein>
<keyword evidence="2" id="KW-0812">Transmembrane</keyword>
<feature type="domain" description="Nucleoporin POM152 Ig-like" evidence="5">
    <location>
        <begin position="1165"/>
        <end position="1248"/>
    </location>
</feature>
<feature type="domain" description="Nucleoporin POM152 Ig-like" evidence="5">
    <location>
        <begin position="757"/>
        <end position="842"/>
    </location>
</feature>
<comment type="caution">
    <text evidence="8">The sequence shown here is derived from an EMBL/GenBank/DDBJ whole genome shotgun (WGS) entry which is preliminary data.</text>
</comment>
<keyword evidence="2" id="KW-0472">Membrane</keyword>
<dbReference type="Pfam" id="PF24527">
    <property type="entry name" value="Ig-like_Pom152_9"/>
    <property type="match status" value="1"/>
</dbReference>
<sequence>MSETPRLRSAFPTTPRTESSQLRTFNSNAQPVFASSQSRQSYRSSPITKPIQTTNKARDDSPLISEDVIDAPTQRMYVFAFWASLWGWRIYNACSIEDGTDATWQFLKWSGLDVCWLISLPSLRIPKLQFSIWVLLAILIVHFFANAFMMFRITPPLMFWVGPLWKFFDPSEQSLSGAKVKVDTILHNSSIILGQQTIHILPDGLAIFNPEKTSFCLDPANTAIELPIRINQTDPILIELSRYDLDTDEVELITIHSKNLKQMIKKAESAAQGLGKGTPLTLYYSVKKTGLYQLSRVMDKSELQVRSRSFDAAVVTCPNASISSKSVDRCTGDLSSVSLRVEGVPPFMVRYSKTVNGKQFSSNVQNVQPLLDDYLKPDDPSSVVLDPRKPHVGWTKSVGESFEINESLHQNGTHSYVIESVEDGLGNKILYGSPSPKDLHAPRVQSLVVHNRPQVRLHDCSPDLLIPIPSGKTTRLPIRIQDPAKLHASDWPLTLKYRFVAETNEEVPQIEVFAHEMTDDRSGPTIGKAGRYSIDSIAGRFCPGEVLEPSSCSLFNPPEPDISVAREDIFDKCAGNSIGMTLNLDFTGTPPFKVMYNVAREGKARPQVKSFSTMRGQIELLEQSAGTYTYTLNQISDSVYEPNSLKDRGLVFQQTIRPPASAVFQNSQTIIKACLGQPVPETVKLLGEGPWELEYEVIHGGKRKKHTIHSDTDLVTIDFPGQTDGGRYTLMLASVQDKSRCKTILKEERHLEIRPDQPTAAFGDIQGKRSILALDGKEAKIPLRLKGNAPWAVRFQMLNDPSSSVEQHFRQPNAFFTVNKPGNYEIVSVHDQCSGLVDPTASQFQVNWIPRPSLEVKDPSLAEDSVSGLRKAPVCQYDESALALAMRGTPPFSVKYQQKYEPTKGGASISNKESNFVGMSALINLDTSKAGEYTYVFSELGDERYAPDKKRFSPIVVKQQVFAPPSARFNQPGKTYSYCQDDPSFTSHGVETENIPIALTGVPPFNLEIAITHHGQAPRPEIIRQKDIQTNIYSWPLSRTTLDLGIHSIAIRSVKDSRGCESNLESDPSSVRVQVSSPPSISPLQSQENFCVGEHVSFSLSGQSPFEVFYNFGGQERKAKENSHEFKRLTDRPGEFVVTGISDSAMGSGKCRARKEIKKTIRPYPTVKLAQGKSLTSDIHEGGEVEIHFSFSGTPPFEFTYTRSEDVKGHAGKILETRHDTSYEYSKVIRASDEGIYQVVSIKDSYCSYTKPTHKKHRDSSGKGGSFQKLLNF</sequence>
<dbReference type="GO" id="GO:0070762">
    <property type="term" value="C:nuclear pore transmembrane ring"/>
    <property type="evidence" value="ECO:0007669"/>
    <property type="project" value="TreeGrafter"/>
</dbReference>
<evidence type="ECO:0000259" key="6">
    <source>
        <dbReference type="Pfam" id="PF24519"/>
    </source>
</evidence>
<name>A0AAV9N487_9EURO</name>
<dbReference type="InterPro" id="IPR056541">
    <property type="entry name" value="Ig-like_POM152"/>
</dbReference>
<dbReference type="RefSeq" id="XP_064704366.1">
    <property type="nucleotide sequence ID" value="XM_064847827.1"/>
</dbReference>
<feature type="domain" description="Nucleoporin POM152 Ig-like" evidence="5">
    <location>
        <begin position="452"/>
        <end position="552"/>
    </location>
</feature>
<feature type="region of interest" description="Disordered" evidence="1">
    <location>
        <begin position="1"/>
        <end position="58"/>
    </location>
</feature>